<dbReference type="Proteomes" id="UP000325081">
    <property type="component" value="Unassembled WGS sequence"/>
</dbReference>
<organism evidence="2 3">
    <name type="scientific">Striga asiatica</name>
    <name type="common">Asiatic witchweed</name>
    <name type="synonym">Buchnera asiatica</name>
    <dbReference type="NCBI Taxonomy" id="4170"/>
    <lineage>
        <taxon>Eukaryota</taxon>
        <taxon>Viridiplantae</taxon>
        <taxon>Streptophyta</taxon>
        <taxon>Embryophyta</taxon>
        <taxon>Tracheophyta</taxon>
        <taxon>Spermatophyta</taxon>
        <taxon>Magnoliopsida</taxon>
        <taxon>eudicotyledons</taxon>
        <taxon>Gunneridae</taxon>
        <taxon>Pentapetalae</taxon>
        <taxon>asterids</taxon>
        <taxon>lamiids</taxon>
        <taxon>Lamiales</taxon>
        <taxon>Orobanchaceae</taxon>
        <taxon>Buchnereae</taxon>
        <taxon>Striga</taxon>
    </lineage>
</organism>
<reference evidence="3" key="1">
    <citation type="journal article" date="2019" name="Curr. Biol.">
        <title>Genome Sequence of Striga asiatica Provides Insight into the Evolution of Plant Parasitism.</title>
        <authorList>
            <person name="Yoshida S."/>
            <person name="Kim S."/>
            <person name="Wafula E.K."/>
            <person name="Tanskanen J."/>
            <person name="Kim Y.M."/>
            <person name="Honaas L."/>
            <person name="Yang Z."/>
            <person name="Spallek T."/>
            <person name="Conn C.E."/>
            <person name="Ichihashi Y."/>
            <person name="Cheong K."/>
            <person name="Cui S."/>
            <person name="Der J.P."/>
            <person name="Gundlach H."/>
            <person name="Jiao Y."/>
            <person name="Hori C."/>
            <person name="Ishida J.K."/>
            <person name="Kasahara H."/>
            <person name="Kiba T."/>
            <person name="Kim M.S."/>
            <person name="Koo N."/>
            <person name="Laohavisit A."/>
            <person name="Lee Y.H."/>
            <person name="Lumba S."/>
            <person name="McCourt P."/>
            <person name="Mortimer J.C."/>
            <person name="Mutuku J.M."/>
            <person name="Nomura T."/>
            <person name="Sasaki-Sekimoto Y."/>
            <person name="Seto Y."/>
            <person name="Wang Y."/>
            <person name="Wakatake T."/>
            <person name="Sakakibara H."/>
            <person name="Demura T."/>
            <person name="Yamaguchi S."/>
            <person name="Yoneyama K."/>
            <person name="Manabe R.I."/>
            <person name="Nelson D.C."/>
            <person name="Schulman A.H."/>
            <person name="Timko M.P."/>
            <person name="dePamphilis C.W."/>
            <person name="Choi D."/>
            <person name="Shirasu K."/>
        </authorList>
    </citation>
    <scope>NUCLEOTIDE SEQUENCE [LARGE SCALE GENOMIC DNA]</scope>
    <source>
        <strain evidence="3">cv. UVA1</strain>
    </source>
</reference>
<keyword evidence="3" id="KW-1185">Reference proteome</keyword>
<comment type="caution">
    <text evidence="2">The sequence shown here is derived from an EMBL/GenBank/DDBJ whole genome shotgun (WGS) entry which is preliminary data.</text>
</comment>
<accession>A0A5A7QKY5</accession>
<proteinExistence type="predicted"/>
<name>A0A5A7QKY5_STRAF</name>
<feature type="compositionally biased region" description="Low complexity" evidence="1">
    <location>
        <begin position="46"/>
        <end position="56"/>
    </location>
</feature>
<feature type="compositionally biased region" description="Basic residues" evidence="1">
    <location>
        <begin position="102"/>
        <end position="114"/>
    </location>
</feature>
<evidence type="ECO:0000256" key="1">
    <source>
        <dbReference type="SAM" id="MobiDB-lite"/>
    </source>
</evidence>
<sequence>MAASFTIEMPELRFLTELKHSDTHSLPNKDVTSLKHKQRPRWPSCTTKPQTTNITTICGPNLPPFVGRTYNRPWAEQTHPPPRAKSTTDRGSNRPPYAARTRILHHRRPGRISL</sequence>
<gene>
    <name evidence="2" type="ORF">STAS_22875</name>
</gene>
<dbReference type="EMBL" id="BKCP01007382">
    <property type="protein sequence ID" value="GER45889.1"/>
    <property type="molecule type" value="Genomic_DNA"/>
</dbReference>
<evidence type="ECO:0000313" key="3">
    <source>
        <dbReference type="Proteomes" id="UP000325081"/>
    </source>
</evidence>
<dbReference type="AlphaFoldDB" id="A0A5A7QKY5"/>
<evidence type="ECO:0000313" key="2">
    <source>
        <dbReference type="EMBL" id="GER45889.1"/>
    </source>
</evidence>
<protein>
    <submittedName>
        <fullName evidence="2">FAS-associated factor 2</fullName>
    </submittedName>
</protein>
<feature type="region of interest" description="Disordered" evidence="1">
    <location>
        <begin position="23"/>
        <end position="114"/>
    </location>
</feature>